<keyword evidence="3" id="KW-1185">Reference proteome</keyword>
<dbReference type="OrthoDB" id="9814800at2"/>
<comment type="caution">
    <text evidence="2">The sequence shown here is derived from an EMBL/GenBank/DDBJ whole genome shotgun (WGS) entry which is preliminary data.</text>
</comment>
<sequence>MVEASEGDPIEGDRFHFPRWANYLFPTTLIVAIGLLTYVPLLFTLLISPETRSVGYQPKQPIAFSHAIHVGKMQMDCRYCHSTVETASFAAIPPTQTCLNCHASIKSESELLKPMRDSFEKATPVSWTKVHDLPDFVYFNHSAHVNKGVACVTCHGQINEMEEVEQVQPLSMTWCLGCHRNPEPNIRPLSEVTNMNWDAVSATGKTSAELGKELASEYHVQSPPFMTSCTTCHR</sequence>
<dbReference type="PANTHER" id="PTHR39425">
    <property type="entry name" value="LIPOPROTEIN CYTOCHROME C"/>
    <property type="match status" value="1"/>
</dbReference>
<gene>
    <name evidence="2" type="ORF">Q31b_09960</name>
</gene>
<feature type="transmembrane region" description="Helical" evidence="1">
    <location>
        <begin position="23"/>
        <end position="47"/>
    </location>
</feature>
<protein>
    <submittedName>
        <fullName evidence="2">Class III cytochrome C family protein</fullName>
    </submittedName>
</protein>
<dbReference type="Gene3D" id="3.90.10.10">
    <property type="entry name" value="Cytochrome C3"/>
    <property type="match status" value="2"/>
</dbReference>
<dbReference type="InterPro" id="IPR036280">
    <property type="entry name" value="Multihaem_cyt_sf"/>
</dbReference>
<evidence type="ECO:0000313" key="3">
    <source>
        <dbReference type="Proteomes" id="UP000315471"/>
    </source>
</evidence>
<organism evidence="2 3">
    <name type="scientific">Novipirellula aureliae</name>
    <dbReference type="NCBI Taxonomy" id="2527966"/>
    <lineage>
        <taxon>Bacteria</taxon>
        <taxon>Pseudomonadati</taxon>
        <taxon>Planctomycetota</taxon>
        <taxon>Planctomycetia</taxon>
        <taxon>Pirellulales</taxon>
        <taxon>Pirellulaceae</taxon>
        <taxon>Novipirellula</taxon>
    </lineage>
</organism>
<keyword evidence="1" id="KW-0812">Transmembrane</keyword>
<keyword evidence="1" id="KW-1133">Transmembrane helix</keyword>
<dbReference type="PANTHER" id="PTHR39425:SF1">
    <property type="entry name" value="CYTOCHROME C7-LIKE DOMAIN-CONTAINING PROTEIN"/>
    <property type="match status" value="1"/>
</dbReference>
<reference evidence="2 3" key="1">
    <citation type="submission" date="2019-02" db="EMBL/GenBank/DDBJ databases">
        <title>Deep-cultivation of Planctomycetes and their phenomic and genomic characterization uncovers novel biology.</title>
        <authorList>
            <person name="Wiegand S."/>
            <person name="Jogler M."/>
            <person name="Boedeker C."/>
            <person name="Pinto D."/>
            <person name="Vollmers J."/>
            <person name="Rivas-Marin E."/>
            <person name="Kohn T."/>
            <person name="Peeters S.H."/>
            <person name="Heuer A."/>
            <person name="Rast P."/>
            <person name="Oberbeckmann S."/>
            <person name="Bunk B."/>
            <person name="Jeske O."/>
            <person name="Meyerdierks A."/>
            <person name="Storesund J.E."/>
            <person name="Kallscheuer N."/>
            <person name="Luecker S."/>
            <person name="Lage O.M."/>
            <person name="Pohl T."/>
            <person name="Merkel B.J."/>
            <person name="Hornburger P."/>
            <person name="Mueller R.-W."/>
            <person name="Bruemmer F."/>
            <person name="Labrenz M."/>
            <person name="Spormann A.M."/>
            <person name="Op Den Camp H."/>
            <person name="Overmann J."/>
            <person name="Amann R."/>
            <person name="Jetten M.S.M."/>
            <person name="Mascher T."/>
            <person name="Medema M.H."/>
            <person name="Devos D.P."/>
            <person name="Kaster A.-K."/>
            <person name="Ovreas L."/>
            <person name="Rohde M."/>
            <person name="Galperin M.Y."/>
            <person name="Jogler C."/>
        </authorList>
    </citation>
    <scope>NUCLEOTIDE SEQUENCE [LARGE SCALE GENOMIC DNA]</scope>
    <source>
        <strain evidence="2 3">Q31b</strain>
    </source>
</reference>
<accession>A0A5C6EAQ5</accession>
<keyword evidence="1" id="KW-0472">Membrane</keyword>
<evidence type="ECO:0000313" key="2">
    <source>
        <dbReference type="EMBL" id="TWU45820.1"/>
    </source>
</evidence>
<dbReference type="AlphaFoldDB" id="A0A5C6EAQ5"/>
<dbReference type="Proteomes" id="UP000315471">
    <property type="component" value="Unassembled WGS sequence"/>
</dbReference>
<name>A0A5C6EAQ5_9BACT</name>
<proteinExistence type="predicted"/>
<dbReference type="SUPFAM" id="SSF48695">
    <property type="entry name" value="Multiheme cytochromes"/>
    <property type="match status" value="1"/>
</dbReference>
<dbReference type="CDD" id="cd08168">
    <property type="entry name" value="Cytochrom_C3"/>
    <property type="match status" value="1"/>
</dbReference>
<evidence type="ECO:0000256" key="1">
    <source>
        <dbReference type="SAM" id="Phobius"/>
    </source>
</evidence>
<dbReference type="EMBL" id="SJPY01000001">
    <property type="protein sequence ID" value="TWU45820.1"/>
    <property type="molecule type" value="Genomic_DNA"/>
</dbReference>
<dbReference type="RefSeq" id="WP_146598458.1">
    <property type="nucleotide sequence ID" value="NZ_SJPY01000001.1"/>
</dbReference>